<dbReference type="Gene3D" id="3.40.190.10">
    <property type="entry name" value="Periplasmic binding protein-like II"/>
    <property type="match status" value="2"/>
</dbReference>
<dbReference type="Proteomes" id="UP000539372">
    <property type="component" value="Unassembled WGS sequence"/>
</dbReference>
<comment type="caution">
    <text evidence="4">The sequence shown here is derived from an EMBL/GenBank/DDBJ whole genome shotgun (WGS) entry which is preliminary data.</text>
</comment>
<feature type="domain" description="PBP" evidence="3">
    <location>
        <begin position="20"/>
        <end position="313"/>
    </location>
</feature>
<name>A0A7Y0E0S3_9PROT</name>
<dbReference type="EMBL" id="JABBNT010000003">
    <property type="protein sequence ID" value="NMM45139.1"/>
    <property type="molecule type" value="Genomic_DNA"/>
</dbReference>
<reference evidence="4 5" key="1">
    <citation type="submission" date="2020-04" db="EMBL/GenBank/DDBJ databases">
        <title>Rhodospirillaceae bacterium KN72 isolated from deep sea.</title>
        <authorList>
            <person name="Zhang D.-C."/>
        </authorList>
    </citation>
    <scope>NUCLEOTIDE SEQUENCE [LARGE SCALE GENOMIC DNA]</scope>
    <source>
        <strain evidence="4 5">KN72</strain>
    </source>
</reference>
<evidence type="ECO:0000313" key="5">
    <source>
        <dbReference type="Proteomes" id="UP000539372"/>
    </source>
</evidence>
<dbReference type="PANTHER" id="PTHR30570">
    <property type="entry name" value="PERIPLASMIC PHOSPHATE BINDING COMPONENT OF PHOSPHATE ABC TRANSPORTER"/>
    <property type="match status" value="1"/>
</dbReference>
<dbReference type="Pfam" id="PF12849">
    <property type="entry name" value="PBP_like_2"/>
    <property type="match status" value="1"/>
</dbReference>
<accession>A0A7Y0E0S3</accession>
<feature type="signal peptide" evidence="2">
    <location>
        <begin position="1"/>
        <end position="24"/>
    </location>
</feature>
<proteinExistence type="predicted"/>
<dbReference type="InterPro" id="IPR050811">
    <property type="entry name" value="Phosphate_ABC_transporter"/>
</dbReference>
<dbReference type="RefSeq" id="WP_169625504.1">
    <property type="nucleotide sequence ID" value="NZ_JABBNT010000003.1"/>
</dbReference>
<dbReference type="PANTHER" id="PTHR30570:SF1">
    <property type="entry name" value="PHOSPHATE-BINDING PROTEIN PSTS"/>
    <property type="match status" value="1"/>
</dbReference>
<feature type="chain" id="PRO_5031039556" evidence="2">
    <location>
        <begin position="25"/>
        <end position="349"/>
    </location>
</feature>
<dbReference type="AlphaFoldDB" id="A0A7Y0E0S3"/>
<dbReference type="SUPFAM" id="SSF53850">
    <property type="entry name" value="Periplasmic binding protein-like II"/>
    <property type="match status" value="1"/>
</dbReference>
<gene>
    <name evidence="4" type="ORF">HH303_11660</name>
</gene>
<keyword evidence="1 2" id="KW-0732">Signal</keyword>
<evidence type="ECO:0000256" key="2">
    <source>
        <dbReference type="SAM" id="SignalP"/>
    </source>
</evidence>
<evidence type="ECO:0000259" key="3">
    <source>
        <dbReference type="Pfam" id="PF12849"/>
    </source>
</evidence>
<evidence type="ECO:0000256" key="1">
    <source>
        <dbReference type="ARBA" id="ARBA00022729"/>
    </source>
</evidence>
<sequence>MKALKLTVAAAALGAVAFSGAAQARDYVSIMGSSTVKPFADLVAEEFSKVYSGKFAAPVVESGGSSAGLKEFCKGEGEGTIDVANASRPIKAKEIQACADAGVTKITEIRIGYDGIVFANPVDKPAFAFEPKDIYLALADQIPVDGALVANPNTHWDQVNPAFPHQEIMMFIPGEKHGTREVFEEKVLEAGCEAAGGLEAQLKANGDDKKAAGKACMKVRKDGRSVDIDGDYSETLARIGSNPDGIGVFGLSFAENNPDKVKTATVNGITPSLETIAKGEYPVSRPLFFYVKGAHVDVIPGLREYVEFFLSDDMIGSYGKAIDKGLIPMPEEELQQVRSNFANGVSVGS</sequence>
<keyword evidence="5" id="KW-1185">Reference proteome</keyword>
<dbReference type="InterPro" id="IPR024370">
    <property type="entry name" value="PBP_domain"/>
</dbReference>
<organism evidence="4 5">
    <name type="scientific">Pacificispira spongiicola</name>
    <dbReference type="NCBI Taxonomy" id="2729598"/>
    <lineage>
        <taxon>Bacteria</taxon>
        <taxon>Pseudomonadati</taxon>
        <taxon>Pseudomonadota</taxon>
        <taxon>Alphaproteobacteria</taxon>
        <taxon>Rhodospirillales</taxon>
        <taxon>Rhodospirillaceae</taxon>
        <taxon>Pacificispira</taxon>
    </lineage>
</organism>
<evidence type="ECO:0000313" key="4">
    <source>
        <dbReference type="EMBL" id="NMM45139.1"/>
    </source>
</evidence>
<protein>
    <submittedName>
        <fullName evidence="4">Phosphonate ABC transporter substrate-binding protein</fullName>
    </submittedName>
</protein>